<evidence type="ECO:0008006" key="7">
    <source>
        <dbReference type="Google" id="ProtNLM"/>
    </source>
</evidence>
<reference evidence="5 6" key="1">
    <citation type="journal article" date="2014" name="PLoS Genet.">
        <title>Analysis of the Phlebiopsis gigantea genome, transcriptome and secretome provides insight into its pioneer colonization strategies of wood.</title>
        <authorList>
            <person name="Hori C."/>
            <person name="Ishida T."/>
            <person name="Igarashi K."/>
            <person name="Samejima M."/>
            <person name="Suzuki H."/>
            <person name="Master E."/>
            <person name="Ferreira P."/>
            <person name="Ruiz-Duenas F.J."/>
            <person name="Held B."/>
            <person name="Canessa P."/>
            <person name="Larrondo L.F."/>
            <person name="Schmoll M."/>
            <person name="Druzhinina I.S."/>
            <person name="Kubicek C.P."/>
            <person name="Gaskell J.A."/>
            <person name="Kersten P."/>
            <person name="St John F."/>
            <person name="Glasner J."/>
            <person name="Sabat G."/>
            <person name="Splinter BonDurant S."/>
            <person name="Syed K."/>
            <person name="Yadav J."/>
            <person name="Mgbeahuruike A.C."/>
            <person name="Kovalchuk A."/>
            <person name="Asiegbu F.O."/>
            <person name="Lackner G."/>
            <person name="Hoffmeister D."/>
            <person name="Rencoret J."/>
            <person name="Gutierrez A."/>
            <person name="Sun H."/>
            <person name="Lindquist E."/>
            <person name="Barry K."/>
            <person name="Riley R."/>
            <person name="Grigoriev I.V."/>
            <person name="Henrissat B."/>
            <person name="Kues U."/>
            <person name="Berka R.M."/>
            <person name="Martinez A.T."/>
            <person name="Covert S.F."/>
            <person name="Blanchette R.A."/>
            <person name="Cullen D."/>
        </authorList>
    </citation>
    <scope>NUCLEOTIDE SEQUENCE [LARGE SCALE GENOMIC DNA]</scope>
    <source>
        <strain evidence="5 6">11061_1 CR5-6</strain>
    </source>
</reference>
<dbReference type="GO" id="GO:0046835">
    <property type="term" value="P:carbohydrate phosphorylation"/>
    <property type="evidence" value="ECO:0007669"/>
    <property type="project" value="TreeGrafter"/>
</dbReference>
<dbReference type="PANTHER" id="PTHR24045">
    <property type="match status" value="1"/>
</dbReference>
<dbReference type="HOGENOM" id="CLU_005484_2_1_1"/>
<comment type="similarity">
    <text evidence="1">Belongs to the stealth family.</text>
</comment>
<feature type="domain" description="Stealth protein CR2 conserved region 2" evidence="3">
    <location>
        <begin position="256"/>
        <end position="334"/>
    </location>
</feature>
<dbReference type="Pfam" id="PF17102">
    <property type="entry name" value="Stealth_CR3"/>
    <property type="match status" value="1"/>
</dbReference>
<dbReference type="InterPro" id="IPR031357">
    <property type="entry name" value="Stealth_CR3"/>
</dbReference>
<name>A0A0C3NG67_PHLG1</name>
<proteinExistence type="inferred from homology"/>
<dbReference type="AlphaFoldDB" id="A0A0C3NG67"/>
<evidence type="ECO:0000256" key="2">
    <source>
        <dbReference type="ARBA" id="ARBA00022679"/>
    </source>
</evidence>
<keyword evidence="2" id="KW-0808">Transferase</keyword>
<evidence type="ECO:0000259" key="4">
    <source>
        <dbReference type="Pfam" id="PF17102"/>
    </source>
</evidence>
<evidence type="ECO:0000256" key="1">
    <source>
        <dbReference type="ARBA" id="ARBA00007583"/>
    </source>
</evidence>
<dbReference type="PANTHER" id="PTHR24045:SF0">
    <property type="entry name" value="N-ACETYLGLUCOSAMINE-1-PHOSPHOTRANSFERASE SUBUNITS ALPHA_BETA"/>
    <property type="match status" value="1"/>
</dbReference>
<sequence length="755" mass="85023">MRLNHYLPLPASILDKSPAPWSRRRTVQSTFLLVVAFSVFLLFEYATRLSGSQDEDSQDTQEEAELSVDPSLDTVYLPFRPPARVEVARRLKPTLPLPASCIDAHIARGELCYHPDEPKLDVLWTWVNGSDVLLQDAKTRIVEGMAEDPYRPSTSWKQQRQFRRVMTFLIRGKVGLGSTVALLEAAYIHCAARSPTKRTANRVKGTDHEELRYSTRSVLEHFRPYTNRFHILTSDFKIPIPSSTFNTSVPPEYRLGQVPQWLNTANTHWTDGDIHLNIKHHADMFSPYIGAVFNSYAIESQFGQLTDISENFVYLNDDFFFLKPLTPRTFYTSAYGLVFRIQSDLLVPPTLARNTPKGEWRSLGASNGLLSDRFGARHRPYITHEAKAASLPLLHEMSVMWATQLARTATHPFRETATGESDPSMLFQLVHFTLERWREGLLWAWVVGRHGGVDDGWGRETMDAAWAQLGGVPGEAWVGVHARLRESLDQARVSANLHASGHKQTDSTKYEFTSQDGYPYASFKQGIKNLWPKFHGVDAKGLPQCTVEYETCFTDPDDKAFTRASEVFKHIAFRQPQCGDCISIALVAASGERGLEAFLPAPERVVEPGLARFFTTQDDTNEVPHLPLTDRWEDGQFALADVVSGATATNVREWTVRMLARYRFVIGAPPSLLLLARAACADDDDARAADTPAHFAMLTGPSTANAMTMYLKKHPDVALLCVNDDIARDEEKTAVTFRRFAEAHWDTPARWERAP</sequence>
<organism evidence="5 6">
    <name type="scientific">Phlebiopsis gigantea (strain 11061_1 CR5-6)</name>
    <name type="common">White-rot fungus</name>
    <name type="synonym">Peniophora gigantea</name>
    <dbReference type="NCBI Taxonomy" id="745531"/>
    <lineage>
        <taxon>Eukaryota</taxon>
        <taxon>Fungi</taxon>
        <taxon>Dikarya</taxon>
        <taxon>Basidiomycota</taxon>
        <taxon>Agaricomycotina</taxon>
        <taxon>Agaricomycetes</taxon>
        <taxon>Polyporales</taxon>
        <taxon>Phanerochaetaceae</taxon>
        <taxon>Phlebiopsis</taxon>
    </lineage>
</organism>
<gene>
    <name evidence="5" type="ORF">PHLGIDRAFT_121316</name>
</gene>
<feature type="domain" description="Stealth protein CR3 conserved region 3" evidence="4">
    <location>
        <begin position="383"/>
        <end position="435"/>
    </location>
</feature>
<evidence type="ECO:0000313" key="6">
    <source>
        <dbReference type="Proteomes" id="UP000053257"/>
    </source>
</evidence>
<dbReference type="Proteomes" id="UP000053257">
    <property type="component" value="Unassembled WGS sequence"/>
</dbReference>
<protein>
    <recommendedName>
        <fullName evidence="7">Stealth protein CR3 conserved region 3 domain-containing protein</fullName>
    </recommendedName>
</protein>
<evidence type="ECO:0000259" key="3">
    <source>
        <dbReference type="Pfam" id="PF11380"/>
    </source>
</evidence>
<accession>A0A0C3NG67</accession>
<dbReference type="GO" id="GO:0005794">
    <property type="term" value="C:Golgi apparatus"/>
    <property type="evidence" value="ECO:0007669"/>
    <property type="project" value="TreeGrafter"/>
</dbReference>
<dbReference type="InterPro" id="IPR021520">
    <property type="entry name" value="Stealth_CR2"/>
</dbReference>
<keyword evidence="6" id="KW-1185">Reference proteome</keyword>
<dbReference type="EMBL" id="KN840602">
    <property type="protein sequence ID" value="KIP03739.1"/>
    <property type="molecule type" value="Genomic_DNA"/>
</dbReference>
<evidence type="ECO:0000313" key="5">
    <source>
        <dbReference type="EMBL" id="KIP03739.1"/>
    </source>
</evidence>
<dbReference type="OrthoDB" id="263283at2759"/>
<dbReference type="InterPro" id="IPR047141">
    <property type="entry name" value="Stealth"/>
</dbReference>
<dbReference type="Pfam" id="PF11380">
    <property type="entry name" value="Stealth_CR2"/>
    <property type="match status" value="1"/>
</dbReference>
<dbReference type="GO" id="GO:0003976">
    <property type="term" value="F:UDP-N-acetylglucosamine-lysosomal-enzyme N-acetylglucosaminephosphotransferase activity"/>
    <property type="evidence" value="ECO:0007669"/>
    <property type="project" value="TreeGrafter"/>
</dbReference>